<comment type="similarity">
    <text evidence="1">Belongs to the HipA Ser/Thr kinase family.</text>
</comment>
<keyword evidence="2" id="KW-0808">Transferase</keyword>
<dbReference type="PANTHER" id="PTHR37419:SF8">
    <property type="entry name" value="TOXIN YJJJ"/>
    <property type="match status" value="1"/>
</dbReference>
<keyword evidence="3 6" id="KW-0418">Kinase</keyword>
<evidence type="ECO:0000259" key="4">
    <source>
        <dbReference type="Pfam" id="PF07804"/>
    </source>
</evidence>
<dbReference type="InterPro" id="IPR052028">
    <property type="entry name" value="HipA_Ser/Thr_kinase"/>
</dbReference>
<proteinExistence type="inferred from homology"/>
<dbReference type="EMBL" id="FPIW01000049">
    <property type="protein sequence ID" value="SFW63454.1"/>
    <property type="molecule type" value="Genomic_DNA"/>
</dbReference>
<dbReference type="PANTHER" id="PTHR37419">
    <property type="entry name" value="SERINE/THREONINE-PROTEIN KINASE TOXIN HIPA"/>
    <property type="match status" value="1"/>
</dbReference>
<feature type="domain" description="HipA N-terminal subdomain 1" evidence="5">
    <location>
        <begin position="12"/>
        <end position="113"/>
    </location>
</feature>
<evidence type="ECO:0000256" key="2">
    <source>
        <dbReference type="ARBA" id="ARBA00022679"/>
    </source>
</evidence>
<dbReference type="AlphaFoldDB" id="A0AA94L309"/>
<evidence type="ECO:0000259" key="5">
    <source>
        <dbReference type="Pfam" id="PF13657"/>
    </source>
</evidence>
<gene>
    <name evidence="6" type="ORF">SAMN02910291_02216</name>
</gene>
<dbReference type="GO" id="GO:0005829">
    <property type="term" value="C:cytosol"/>
    <property type="evidence" value="ECO:0007669"/>
    <property type="project" value="TreeGrafter"/>
</dbReference>
<sequence>MNLDVHLHAHGERHYVGKLAEQGGTILFQYAPEFLDSGINISPFKLPLSPEVKEDPKHTFDGLFGVFNDSLPDGWGLLLLDRALRKRGSSLQACLPLQRLAMVGMHGMGALEYTPAIDQIDEVVSVAELDALAEESLKVLRDAPVDVNQLDRLIQLNGSSAGARPKILVNVTEDYRIVPQDTGGEPQGTPWIIKFRSAHESPDTGLMEYAYSIAAREAGLDMPETHLFPSETTPGYFGVKRFDRVQGMKVHVHTACGLLHASHREPSLTYESLLRLTLLLTKDMREVHKMVRLMVFNVRSGNKDDHSKNFSFLLDKNHQWRMAPVYDLTPSEGINGEQTCMVNNKGLSITEKDLQAAAATVDVDARTVSEMIQQVDEALAKVKK</sequence>
<dbReference type="GO" id="GO:0004674">
    <property type="term" value="F:protein serine/threonine kinase activity"/>
    <property type="evidence" value="ECO:0007669"/>
    <property type="project" value="TreeGrafter"/>
</dbReference>
<evidence type="ECO:0000256" key="1">
    <source>
        <dbReference type="ARBA" id="ARBA00010164"/>
    </source>
</evidence>
<dbReference type="InterPro" id="IPR012893">
    <property type="entry name" value="HipA-like_C"/>
</dbReference>
<evidence type="ECO:0000313" key="6">
    <source>
        <dbReference type="EMBL" id="SFW63454.1"/>
    </source>
</evidence>
<comment type="caution">
    <text evidence="6">The sequence shown here is derived from an EMBL/GenBank/DDBJ whole genome shotgun (WGS) entry which is preliminary data.</text>
</comment>
<name>A0AA94L309_DESDE</name>
<dbReference type="InterPro" id="IPR017508">
    <property type="entry name" value="HipA_N1"/>
</dbReference>
<reference evidence="7" key="1">
    <citation type="submission" date="2016-11" db="EMBL/GenBank/DDBJ databases">
        <authorList>
            <person name="Jaros S."/>
            <person name="Januszkiewicz K."/>
            <person name="Wedrychowicz H."/>
        </authorList>
    </citation>
    <scope>NUCLEOTIDE SEQUENCE [LARGE SCALE GENOMIC DNA]</scope>
    <source>
        <strain evidence="7">DSM 7057</strain>
    </source>
</reference>
<evidence type="ECO:0000256" key="3">
    <source>
        <dbReference type="ARBA" id="ARBA00022777"/>
    </source>
</evidence>
<evidence type="ECO:0000313" key="7">
    <source>
        <dbReference type="Proteomes" id="UP000182680"/>
    </source>
</evidence>
<dbReference type="Proteomes" id="UP000182680">
    <property type="component" value="Unassembled WGS sequence"/>
</dbReference>
<feature type="domain" description="HipA-like C-terminal" evidence="4">
    <location>
        <begin position="159"/>
        <end position="379"/>
    </location>
</feature>
<dbReference type="Gene3D" id="1.10.1070.20">
    <property type="match status" value="1"/>
</dbReference>
<organism evidence="6 7">
    <name type="scientific">Desulfovibrio desulfuricans</name>
    <dbReference type="NCBI Taxonomy" id="876"/>
    <lineage>
        <taxon>Bacteria</taxon>
        <taxon>Pseudomonadati</taxon>
        <taxon>Thermodesulfobacteriota</taxon>
        <taxon>Desulfovibrionia</taxon>
        <taxon>Desulfovibrionales</taxon>
        <taxon>Desulfovibrionaceae</taxon>
        <taxon>Desulfovibrio</taxon>
    </lineage>
</organism>
<accession>A0AA94L309</accession>
<dbReference type="RefSeq" id="WP_072312222.1">
    <property type="nucleotide sequence ID" value="NZ_FPIW01000049.1"/>
</dbReference>
<dbReference type="Pfam" id="PF13657">
    <property type="entry name" value="Couple_hipA"/>
    <property type="match status" value="1"/>
</dbReference>
<dbReference type="Pfam" id="PF07804">
    <property type="entry name" value="HipA_C"/>
    <property type="match status" value="1"/>
</dbReference>
<protein>
    <submittedName>
        <fullName evidence="6">Serine/threonine-protein kinase HipA</fullName>
    </submittedName>
</protein>